<keyword evidence="3" id="KW-1185">Reference proteome</keyword>
<evidence type="ECO:0000313" key="3">
    <source>
        <dbReference type="Proteomes" id="UP000647241"/>
    </source>
</evidence>
<reference evidence="2" key="1">
    <citation type="journal article" date="2014" name="Int. J. Syst. Evol. Microbiol.">
        <title>Complete genome sequence of Corynebacterium casei LMG S-19264T (=DSM 44701T), isolated from a smear-ripened cheese.</title>
        <authorList>
            <consortium name="US DOE Joint Genome Institute (JGI-PGF)"/>
            <person name="Walter F."/>
            <person name="Albersmeier A."/>
            <person name="Kalinowski J."/>
            <person name="Ruckert C."/>
        </authorList>
    </citation>
    <scope>NUCLEOTIDE SEQUENCE</scope>
    <source>
        <strain evidence="2">CGMCC 1.12997</strain>
    </source>
</reference>
<gene>
    <name evidence="2" type="ORF">GCM10011585_12870</name>
</gene>
<evidence type="ECO:0000256" key="1">
    <source>
        <dbReference type="SAM" id="Phobius"/>
    </source>
</evidence>
<reference evidence="2" key="2">
    <citation type="submission" date="2020-09" db="EMBL/GenBank/DDBJ databases">
        <authorList>
            <person name="Sun Q."/>
            <person name="Zhou Y."/>
        </authorList>
    </citation>
    <scope>NUCLEOTIDE SEQUENCE</scope>
    <source>
        <strain evidence="2">CGMCC 1.12997</strain>
    </source>
</reference>
<accession>A0A917H9X5</accession>
<comment type="caution">
    <text evidence="2">The sequence shown here is derived from an EMBL/GenBank/DDBJ whole genome shotgun (WGS) entry which is preliminary data.</text>
</comment>
<feature type="transmembrane region" description="Helical" evidence="1">
    <location>
        <begin position="232"/>
        <end position="249"/>
    </location>
</feature>
<protein>
    <submittedName>
        <fullName evidence="2">Uncharacterized protein</fullName>
    </submittedName>
</protein>
<feature type="transmembrane region" description="Helical" evidence="1">
    <location>
        <begin position="42"/>
        <end position="59"/>
    </location>
</feature>
<dbReference type="AlphaFoldDB" id="A0A917H9X5"/>
<name>A0A917H9X5_9BACT</name>
<dbReference type="EMBL" id="BMGT01000002">
    <property type="protein sequence ID" value="GGG72018.1"/>
    <property type="molecule type" value="Genomic_DNA"/>
</dbReference>
<organism evidence="2 3">
    <name type="scientific">Edaphobacter dinghuensis</name>
    <dbReference type="NCBI Taxonomy" id="1560005"/>
    <lineage>
        <taxon>Bacteria</taxon>
        <taxon>Pseudomonadati</taxon>
        <taxon>Acidobacteriota</taxon>
        <taxon>Terriglobia</taxon>
        <taxon>Terriglobales</taxon>
        <taxon>Acidobacteriaceae</taxon>
        <taxon>Edaphobacter</taxon>
    </lineage>
</organism>
<feature type="transmembrane region" description="Helical" evidence="1">
    <location>
        <begin position="99"/>
        <end position="120"/>
    </location>
</feature>
<dbReference type="Proteomes" id="UP000647241">
    <property type="component" value="Unassembled WGS sequence"/>
</dbReference>
<keyword evidence="1" id="KW-0812">Transmembrane</keyword>
<proteinExistence type="predicted"/>
<evidence type="ECO:0000313" key="2">
    <source>
        <dbReference type="EMBL" id="GGG72018.1"/>
    </source>
</evidence>
<dbReference type="Pfam" id="PF14325">
    <property type="entry name" value="DUF4383"/>
    <property type="match status" value="1"/>
</dbReference>
<feature type="transmembrane region" description="Helical" evidence="1">
    <location>
        <begin position="193"/>
        <end position="212"/>
    </location>
</feature>
<sequence length="263" mass="28432">MEHAMKAKFTVLTTLTIAGLISSAVAIWIQWFSGDPAYPKFPPGPVVFIAVAAIVTIGTRWWWTPLIGALIALLVTSGWFARMPAGVLRLTHPGSVGKFAAGIFVGTLLQITALLFTDIAGLAATIQNYRRMKRASDSAKIACRLFGGLSVFMAVLAIVSGTQMNKYHNLMLLIWGTLALAVSFMRTKVAGRFCIGSGIFYLALAILGMLFGDPTINRAWPIGPMLLHTGDHIYHLVLGSIFLSMGLLSERNNNTAEGKYITS</sequence>
<keyword evidence="1" id="KW-0472">Membrane</keyword>
<feature type="transmembrane region" description="Helical" evidence="1">
    <location>
        <begin position="141"/>
        <end position="161"/>
    </location>
</feature>
<feature type="transmembrane region" description="Helical" evidence="1">
    <location>
        <begin position="167"/>
        <end position="186"/>
    </location>
</feature>
<feature type="transmembrane region" description="Helical" evidence="1">
    <location>
        <begin position="66"/>
        <end position="87"/>
    </location>
</feature>
<keyword evidence="1" id="KW-1133">Transmembrane helix</keyword>